<dbReference type="InterPro" id="IPR020845">
    <property type="entry name" value="AMP-binding_CS"/>
</dbReference>
<keyword evidence="8" id="KW-1185">Reference proteome</keyword>
<dbReference type="FunFam" id="3.30.300.30:FF:000008">
    <property type="entry name" value="2,3-dihydroxybenzoate-AMP ligase"/>
    <property type="match status" value="1"/>
</dbReference>
<comment type="similarity">
    <text evidence="1">Belongs to the ATP-dependent AMP-binding enzyme family.</text>
</comment>
<organism evidence="7 8">
    <name type="scientific">Deinococcus aquiradiocola</name>
    <dbReference type="NCBI Taxonomy" id="393059"/>
    <lineage>
        <taxon>Bacteria</taxon>
        <taxon>Thermotogati</taxon>
        <taxon>Deinococcota</taxon>
        <taxon>Deinococci</taxon>
        <taxon>Deinococcales</taxon>
        <taxon>Deinococcaceae</taxon>
        <taxon>Deinococcus</taxon>
    </lineage>
</organism>
<evidence type="ECO:0000256" key="3">
    <source>
        <dbReference type="ARBA" id="ARBA00022832"/>
    </source>
</evidence>
<dbReference type="InterPro" id="IPR042099">
    <property type="entry name" value="ANL_N_sf"/>
</dbReference>
<protein>
    <submittedName>
        <fullName evidence="7">Fatty-acid--CoA ligase</fullName>
    </submittedName>
</protein>
<reference evidence="7" key="1">
    <citation type="journal article" date="2014" name="Int. J. Syst. Evol. Microbiol.">
        <title>Complete genome sequence of Corynebacterium casei LMG S-19264T (=DSM 44701T), isolated from a smear-ripened cheese.</title>
        <authorList>
            <consortium name="US DOE Joint Genome Institute (JGI-PGF)"/>
            <person name="Walter F."/>
            <person name="Albersmeier A."/>
            <person name="Kalinowski J."/>
            <person name="Ruckert C."/>
        </authorList>
    </citation>
    <scope>NUCLEOTIDE SEQUENCE</scope>
    <source>
        <strain evidence="7">JCM 14371</strain>
    </source>
</reference>
<comment type="caution">
    <text evidence="7">The sequence shown here is derived from an EMBL/GenBank/DDBJ whole genome shotgun (WGS) entry which is preliminary data.</text>
</comment>
<dbReference type="GO" id="GO:0016874">
    <property type="term" value="F:ligase activity"/>
    <property type="evidence" value="ECO:0007669"/>
    <property type="project" value="UniProtKB-KW"/>
</dbReference>
<feature type="domain" description="AMP-binding enzyme C-terminal" evidence="6">
    <location>
        <begin position="427"/>
        <end position="502"/>
    </location>
</feature>
<reference evidence="7" key="2">
    <citation type="submission" date="2020-09" db="EMBL/GenBank/DDBJ databases">
        <authorList>
            <person name="Sun Q."/>
            <person name="Ohkuma M."/>
        </authorList>
    </citation>
    <scope>NUCLEOTIDE SEQUENCE</scope>
    <source>
        <strain evidence="7">JCM 14371</strain>
    </source>
</reference>
<dbReference type="PANTHER" id="PTHR43859">
    <property type="entry name" value="ACYL-ACTIVATING ENZYME"/>
    <property type="match status" value="1"/>
</dbReference>
<dbReference type="RefSeq" id="WP_188964656.1">
    <property type="nucleotide sequence ID" value="NZ_BMOE01000021.1"/>
</dbReference>
<dbReference type="AlphaFoldDB" id="A0A917PRI4"/>
<dbReference type="Gene3D" id="3.40.50.12780">
    <property type="entry name" value="N-terminal domain of ligase-like"/>
    <property type="match status" value="1"/>
</dbReference>
<evidence type="ECO:0000256" key="1">
    <source>
        <dbReference type="ARBA" id="ARBA00006432"/>
    </source>
</evidence>
<keyword evidence="3" id="KW-0276">Fatty acid metabolism</keyword>
<dbReference type="Gene3D" id="3.30.300.30">
    <property type="match status" value="1"/>
</dbReference>
<evidence type="ECO:0000313" key="7">
    <source>
        <dbReference type="EMBL" id="GGJ88370.1"/>
    </source>
</evidence>
<dbReference type="PANTHER" id="PTHR43859:SF4">
    <property type="entry name" value="BUTANOATE--COA LIGASE AAE1-RELATED"/>
    <property type="match status" value="1"/>
</dbReference>
<dbReference type="GO" id="GO:0006631">
    <property type="term" value="P:fatty acid metabolic process"/>
    <property type="evidence" value="ECO:0007669"/>
    <property type="project" value="UniProtKB-KW"/>
</dbReference>
<evidence type="ECO:0000256" key="2">
    <source>
        <dbReference type="ARBA" id="ARBA00022598"/>
    </source>
</evidence>
<dbReference type="EMBL" id="BMOE01000021">
    <property type="protein sequence ID" value="GGJ88370.1"/>
    <property type="molecule type" value="Genomic_DNA"/>
</dbReference>
<keyword evidence="4" id="KW-0443">Lipid metabolism</keyword>
<sequence length="521" mass="56748">MKRPLTPLDFVRRALKLYPDRPAILHGDLRLTYREWGERLWRLVHALRAAGVRPGDHVAVLSPNTHEGLLAYAAVPWLGAVLVPLNTRLTPAEYRFQLEFADVRLLLCDVSLLDRVQDVAAATGLGVWGMGAGEGGAAFETRLLEASADPVPFPLDLDEDSPITINFTSGTTSNPKGVMLTHRNAYMDGIGVMLYLQLSPDSVYLHTLPNFHVNGWGGVWAVQGMGSANVMLPAVRADEIYAAIERHGVTHLCAAPTVLSMITDPAVARPVPPVRVATAGSPPHARIIADMDALGFEVLQVYGLSETSPLVTVAELTREQRALPIAERAVLMARQGYEMVNAGEVDVVTPDMRPVPHDGETLGEIVVQSNLVMLGYYKNPAATAEAFAGGWFHTGDMACVHPDGRIEIRDRNKDVIISGGENISSVEVEGVLYRHAAVREAVVVAMPDDRWGEVPCAFVVLHAGHAVTPEELTVFVRGHLAGFKVPKRFEYLDDLPKTASGKFQKFVLRNALWEGRARGVN</sequence>
<keyword evidence="2 7" id="KW-0436">Ligase</keyword>
<name>A0A917PRI4_9DEIO</name>
<dbReference type="Proteomes" id="UP000635726">
    <property type="component" value="Unassembled WGS sequence"/>
</dbReference>
<feature type="domain" description="AMP-dependent synthetase/ligase" evidence="5">
    <location>
        <begin position="12"/>
        <end position="377"/>
    </location>
</feature>
<dbReference type="Pfam" id="PF13193">
    <property type="entry name" value="AMP-binding_C"/>
    <property type="match status" value="1"/>
</dbReference>
<evidence type="ECO:0000313" key="8">
    <source>
        <dbReference type="Proteomes" id="UP000635726"/>
    </source>
</evidence>
<dbReference type="PROSITE" id="PS00455">
    <property type="entry name" value="AMP_BINDING"/>
    <property type="match status" value="1"/>
</dbReference>
<dbReference type="InterPro" id="IPR000873">
    <property type="entry name" value="AMP-dep_synth/lig_dom"/>
</dbReference>
<dbReference type="Pfam" id="PF00501">
    <property type="entry name" value="AMP-binding"/>
    <property type="match status" value="1"/>
</dbReference>
<evidence type="ECO:0000256" key="4">
    <source>
        <dbReference type="ARBA" id="ARBA00023098"/>
    </source>
</evidence>
<evidence type="ECO:0000259" key="6">
    <source>
        <dbReference type="Pfam" id="PF13193"/>
    </source>
</evidence>
<dbReference type="SUPFAM" id="SSF56801">
    <property type="entry name" value="Acetyl-CoA synthetase-like"/>
    <property type="match status" value="1"/>
</dbReference>
<gene>
    <name evidence="7" type="ORF">GCM10008939_35540</name>
</gene>
<accession>A0A917PRI4</accession>
<dbReference type="InterPro" id="IPR025110">
    <property type="entry name" value="AMP-bd_C"/>
</dbReference>
<proteinExistence type="inferred from homology"/>
<dbReference type="InterPro" id="IPR045851">
    <property type="entry name" value="AMP-bd_C_sf"/>
</dbReference>
<evidence type="ECO:0000259" key="5">
    <source>
        <dbReference type="Pfam" id="PF00501"/>
    </source>
</evidence>